<reference evidence="9 10" key="1">
    <citation type="submission" date="2018-07" db="EMBL/GenBank/DDBJ databases">
        <title>Bacillus sp. YLB-04 draft genome sequence.</title>
        <authorList>
            <person name="Yu L."/>
            <person name="Tang X."/>
        </authorList>
    </citation>
    <scope>NUCLEOTIDE SEQUENCE [LARGE SCALE GENOMIC DNA]</scope>
    <source>
        <strain evidence="9 10">YLB-04</strain>
    </source>
</reference>
<dbReference type="SUPFAM" id="SSF48317">
    <property type="entry name" value="Acid phosphatase/Vanadium-dependent haloperoxidase"/>
    <property type="match status" value="1"/>
</dbReference>
<feature type="transmembrane region" description="Helical" evidence="7">
    <location>
        <begin position="123"/>
        <end position="144"/>
    </location>
</feature>
<keyword evidence="5 7" id="KW-1133">Transmembrane helix</keyword>
<dbReference type="GO" id="GO:0005886">
    <property type="term" value="C:plasma membrane"/>
    <property type="evidence" value="ECO:0007669"/>
    <property type="project" value="UniProtKB-SubCell"/>
</dbReference>
<sequence length="174" mass="19374">MAKLVHHLYQFECNIYSMINNRYDQKGLNLFFHQITHLGGATATISFTVFFILCFDFPTKLWGLESALSLLTSHLFVFSTKKIYPRARPYLSLPNARVGKNPLKDHSFPSGHTTAIFSIITPFIFHLPILGLVLFPLACCVGVSRVFLGLHYPSDVLAGALVGMGFGLLAINII</sequence>
<feature type="transmembrane region" description="Helical" evidence="7">
    <location>
        <begin position="156"/>
        <end position="173"/>
    </location>
</feature>
<accession>A0A3D8GV87</accession>
<dbReference type="PANTHER" id="PTHR14969">
    <property type="entry name" value="SPHINGOSINE-1-PHOSPHATE PHOSPHOHYDROLASE"/>
    <property type="match status" value="1"/>
</dbReference>
<keyword evidence="6 7" id="KW-0472">Membrane</keyword>
<dbReference type="SMART" id="SM00014">
    <property type="entry name" value="acidPPc"/>
    <property type="match status" value="1"/>
</dbReference>
<comment type="subcellular location">
    <subcellularLocation>
        <location evidence="1">Cell membrane</location>
        <topology evidence="1">Multi-pass membrane protein</topology>
    </subcellularLocation>
</comment>
<feature type="domain" description="Phosphatidic acid phosphatase type 2/haloperoxidase" evidence="8">
    <location>
        <begin position="64"/>
        <end position="171"/>
    </location>
</feature>
<dbReference type="PANTHER" id="PTHR14969:SF62">
    <property type="entry name" value="DECAPRENYLPHOSPHORYL-5-PHOSPHORIBOSE PHOSPHATASE RV3807C-RELATED"/>
    <property type="match status" value="1"/>
</dbReference>
<organism evidence="9 10">
    <name type="scientific">Neobacillus piezotolerans</name>
    <dbReference type="NCBI Taxonomy" id="2259171"/>
    <lineage>
        <taxon>Bacteria</taxon>
        <taxon>Bacillati</taxon>
        <taxon>Bacillota</taxon>
        <taxon>Bacilli</taxon>
        <taxon>Bacillales</taxon>
        <taxon>Bacillaceae</taxon>
        <taxon>Neobacillus</taxon>
    </lineage>
</organism>
<dbReference type="CDD" id="cd01610">
    <property type="entry name" value="PAP2_like"/>
    <property type="match status" value="1"/>
</dbReference>
<dbReference type="AlphaFoldDB" id="A0A3D8GV87"/>
<keyword evidence="4" id="KW-0378">Hydrolase</keyword>
<name>A0A3D8GV87_9BACI</name>
<dbReference type="Pfam" id="PF01569">
    <property type="entry name" value="PAP2"/>
    <property type="match status" value="1"/>
</dbReference>
<dbReference type="InterPro" id="IPR036938">
    <property type="entry name" value="PAP2/HPO_sf"/>
</dbReference>
<dbReference type="Proteomes" id="UP000257144">
    <property type="component" value="Unassembled WGS sequence"/>
</dbReference>
<evidence type="ECO:0000256" key="5">
    <source>
        <dbReference type="ARBA" id="ARBA00022989"/>
    </source>
</evidence>
<protein>
    <submittedName>
        <fullName evidence="9">Phosphatase PAP2 family protein</fullName>
    </submittedName>
</protein>
<comment type="caution">
    <text evidence="9">The sequence shown here is derived from an EMBL/GenBank/DDBJ whole genome shotgun (WGS) entry which is preliminary data.</text>
</comment>
<feature type="transmembrane region" description="Helical" evidence="7">
    <location>
        <begin position="35"/>
        <end position="55"/>
    </location>
</feature>
<evidence type="ECO:0000256" key="6">
    <source>
        <dbReference type="ARBA" id="ARBA00023136"/>
    </source>
</evidence>
<proteinExistence type="predicted"/>
<keyword evidence="3 7" id="KW-0812">Transmembrane</keyword>
<evidence type="ECO:0000256" key="4">
    <source>
        <dbReference type="ARBA" id="ARBA00022801"/>
    </source>
</evidence>
<dbReference type="InterPro" id="IPR000326">
    <property type="entry name" value="PAP2/HPO"/>
</dbReference>
<evidence type="ECO:0000313" key="10">
    <source>
        <dbReference type="Proteomes" id="UP000257144"/>
    </source>
</evidence>
<evidence type="ECO:0000256" key="1">
    <source>
        <dbReference type="ARBA" id="ARBA00004651"/>
    </source>
</evidence>
<dbReference type="OrthoDB" id="9789113at2"/>
<keyword evidence="10" id="KW-1185">Reference proteome</keyword>
<evidence type="ECO:0000256" key="2">
    <source>
        <dbReference type="ARBA" id="ARBA00022475"/>
    </source>
</evidence>
<evidence type="ECO:0000313" key="9">
    <source>
        <dbReference type="EMBL" id="RDU37946.1"/>
    </source>
</evidence>
<gene>
    <name evidence="9" type="ORF">DRW41_05485</name>
</gene>
<feature type="transmembrane region" description="Helical" evidence="7">
    <location>
        <begin position="61"/>
        <end position="78"/>
    </location>
</feature>
<dbReference type="Gene3D" id="1.20.144.10">
    <property type="entry name" value="Phosphatidic acid phosphatase type 2/haloperoxidase"/>
    <property type="match status" value="1"/>
</dbReference>
<evidence type="ECO:0000259" key="8">
    <source>
        <dbReference type="SMART" id="SM00014"/>
    </source>
</evidence>
<dbReference type="GO" id="GO:0016787">
    <property type="term" value="F:hydrolase activity"/>
    <property type="evidence" value="ECO:0007669"/>
    <property type="project" value="UniProtKB-KW"/>
</dbReference>
<evidence type="ECO:0000256" key="3">
    <source>
        <dbReference type="ARBA" id="ARBA00022692"/>
    </source>
</evidence>
<dbReference type="EMBL" id="QNQT01000002">
    <property type="protein sequence ID" value="RDU37946.1"/>
    <property type="molecule type" value="Genomic_DNA"/>
</dbReference>
<evidence type="ECO:0000256" key="7">
    <source>
        <dbReference type="SAM" id="Phobius"/>
    </source>
</evidence>
<keyword evidence="2" id="KW-1003">Cell membrane</keyword>